<dbReference type="RefSeq" id="WP_188819523.1">
    <property type="nucleotide sequence ID" value="NZ_BMLK01000008.1"/>
</dbReference>
<gene>
    <name evidence="2" type="ORF">GCM10011349_19810</name>
</gene>
<accession>A0ABQ2JLV9</accession>
<feature type="domain" description="Phage protein Gp138 N-terminal" evidence="1">
    <location>
        <begin position="43"/>
        <end position="133"/>
    </location>
</feature>
<proteinExistence type="predicted"/>
<sequence>MSENVTGFGDLPFTQDEYSMMEFIARQVMNGMATSTPVEVKAVHVDGDDVAVDVKPLVNQIDGAGTGIAHGIIHGLPVHAMRAGPCVIRIAPRVGDIGQVMFCHNDISTVKKTKAVANPSSRRRFDWSDGVYYGGIMPKTAATTIIEIDADNNVAITAPTMNVTVTDKVAVTGPVDSDTEYRINDTKVVGEQEDAITDPSGGSTIDSEARTTLGSILTALRAHGLIAS</sequence>
<dbReference type="Pfam" id="PF18352">
    <property type="entry name" value="Gp138_N"/>
    <property type="match status" value="1"/>
</dbReference>
<reference evidence="3" key="1">
    <citation type="journal article" date="2019" name="Int. J. Syst. Evol. Microbiol.">
        <title>The Global Catalogue of Microorganisms (GCM) 10K type strain sequencing project: providing services to taxonomists for standard genome sequencing and annotation.</title>
        <authorList>
            <consortium name="The Broad Institute Genomics Platform"/>
            <consortium name="The Broad Institute Genome Sequencing Center for Infectious Disease"/>
            <person name="Wu L."/>
            <person name="Ma J."/>
        </authorList>
    </citation>
    <scope>NUCLEOTIDE SEQUENCE [LARGE SCALE GENOMIC DNA]</scope>
    <source>
        <strain evidence="3">CGMCC 1.6784</strain>
    </source>
</reference>
<dbReference type="InterPro" id="IPR037026">
    <property type="entry name" value="Vgr_OB-fold_dom_sf"/>
</dbReference>
<dbReference type="EMBL" id="BMLK01000008">
    <property type="protein sequence ID" value="GGN49302.1"/>
    <property type="molecule type" value="Genomic_DNA"/>
</dbReference>
<comment type="caution">
    <text evidence="2">The sequence shown here is derived from an EMBL/GenBank/DDBJ whole genome shotgun (WGS) entry which is preliminary data.</text>
</comment>
<organism evidence="2 3">
    <name type="scientific">Novosphingobium indicum</name>
    <dbReference type="NCBI Taxonomy" id="462949"/>
    <lineage>
        <taxon>Bacteria</taxon>
        <taxon>Pseudomonadati</taxon>
        <taxon>Pseudomonadota</taxon>
        <taxon>Alphaproteobacteria</taxon>
        <taxon>Sphingomonadales</taxon>
        <taxon>Sphingomonadaceae</taxon>
        <taxon>Novosphingobium</taxon>
    </lineage>
</organism>
<dbReference type="Gene3D" id="2.40.50.230">
    <property type="entry name" value="Gp5 N-terminal domain"/>
    <property type="match status" value="1"/>
</dbReference>
<evidence type="ECO:0000313" key="3">
    <source>
        <dbReference type="Proteomes" id="UP000605099"/>
    </source>
</evidence>
<evidence type="ECO:0000313" key="2">
    <source>
        <dbReference type="EMBL" id="GGN49302.1"/>
    </source>
</evidence>
<dbReference type="InterPro" id="IPR041599">
    <property type="entry name" value="Gp138_N"/>
</dbReference>
<keyword evidence="3" id="KW-1185">Reference proteome</keyword>
<name>A0ABQ2JLV9_9SPHN</name>
<protein>
    <recommendedName>
        <fullName evidence="1">Phage protein Gp138 N-terminal domain-containing protein</fullName>
    </recommendedName>
</protein>
<evidence type="ECO:0000259" key="1">
    <source>
        <dbReference type="Pfam" id="PF18352"/>
    </source>
</evidence>
<dbReference type="Proteomes" id="UP000605099">
    <property type="component" value="Unassembled WGS sequence"/>
</dbReference>